<name>A0A8S2YZ59_9BILA</name>
<dbReference type="EMBL" id="CAJOBH010096205">
    <property type="protein sequence ID" value="CAF4590853.1"/>
    <property type="molecule type" value="Genomic_DNA"/>
</dbReference>
<dbReference type="Proteomes" id="UP000681967">
    <property type="component" value="Unassembled WGS sequence"/>
</dbReference>
<gene>
    <name evidence="1" type="ORF">BYL167_LOCUS39706</name>
    <name evidence="2" type="ORF">GIL414_LOCUS42297</name>
</gene>
<accession>A0A8S2YZ59</accession>
<dbReference type="AlphaFoldDB" id="A0A8S2YZ59"/>
<dbReference type="EMBL" id="CAJOBJ010122187">
    <property type="protein sequence ID" value="CAF4681453.1"/>
    <property type="molecule type" value="Genomic_DNA"/>
</dbReference>
<reference evidence="1" key="1">
    <citation type="submission" date="2021-02" db="EMBL/GenBank/DDBJ databases">
        <authorList>
            <person name="Nowell W R."/>
        </authorList>
    </citation>
    <scope>NUCLEOTIDE SEQUENCE</scope>
</reference>
<evidence type="ECO:0000313" key="3">
    <source>
        <dbReference type="Proteomes" id="UP000681967"/>
    </source>
</evidence>
<organism evidence="1 3">
    <name type="scientific">Rotaria magnacalcarata</name>
    <dbReference type="NCBI Taxonomy" id="392030"/>
    <lineage>
        <taxon>Eukaryota</taxon>
        <taxon>Metazoa</taxon>
        <taxon>Spiralia</taxon>
        <taxon>Gnathifera</taxon>
        <taxon>Rotifera</taxon>
        <taxon>Eurotatoria</taxon>
        <taxon>Bdelloidea</taxon>
        <taxon>Philodinida</taxon>
        <taxon>Philodinidae</taxon>
        <taxon>Rotaria</taxon>
    </lineage>
</organism>
<evidence type="ECO:0000313" key="1">
    <source>
        <dbReference type="EMBL" id="CAF4590853.1"/>
    </source>
</evidence>
<feature type="non-terminal residue" evidence="1">
    <location>
        <position position="1"/>
    </location>
</feature>
<sequence>SPDDYHHHVNPSRNSAESPSIHFQRVEVHNHHVCLMIRDGDN</sequence>
<protein>
    <submittedName>
        <fullName evidence="1">Uncharacterized protein</fullName>
    </submittedName>
</protein>
<evidence type="ECO:0000313" key="2">
    <source>
        <dbReference type="EMBL" id="CAF4681453.1"/>
    </source>
</evidence>
<dbReference type="Proteomes" id="UP000681720">
    <property type="component" value="Unassembled WGS sequence"/>
</dbReference>
<comment type="caution">
    <text evidence="1">The sequence shown here is derived from an EMBL/GenBank/DDBJ whole genome shotgun (WGS) entry which is preliminary data.</text>
</comment>
<proteinExistence type="predicted"/>